<sequence>MDKSIRTETRPLVQFDKFSHNCRMKRAAIILVACLVAGILGWQLYHRLARHQETLVLTNLCRTYLVDAAELPSPAASASIKRITVPFSQAILSAQSLADSSTPNPHIRQARVHVSSLTFSGSRPLVVHASVVVSRIFSPHGTSHVSETATFWVTQGKIEIVRFNTNESNSSQGPDAFNLNLWNQVPAAPLPHGQ</sequence>
<dbReference type="AlphaFoldDB" id="A0A2T2WH52"/>
<comment type="caution">
    <text evidence="2">The sequence shown here is derived from an EMBL/GenBank/DDBJ whole genome shotgun (WGS) entry which is preliminary data.</text>
</comment>
<protein>
    <submittedName>
        <fullName evidence="2">Uncharacterized protein</fullName>
    </submittedName>
</protein>
<dbReference type="Proteomes" id="UP000241848">
    <property type="component" value="Unassembled WGS sequence"/>
</dbReference>
<organism evidence="2 3">
    <name type="scientific">Sulfobacillus acidophilus</name>
    <dbReference type="NCBI Taxonomy" id="53633"/>
    <lineage>
        <taxon>Bacteria</taxon>
        <taxon>Bacillati</taxon>
        <taxon>Bacillota</taxon>
        <taxon>Clostridia</taxon>
        <taxon>Eubacteriales</taxon>
        <taxon>Clostridiales Family XVII. Incertae Sedis</taxon>
        <taxon>Sulfobacillus</taxon>
    </lineage>
</organism>
<evidence type="ECO:0000313" key="2">
    <source>
        <dbReference type="EMBL" id="PSR21572.1"/>
    </source>
</evidence>
<feature type="transmembrane region" description="Helical" evidence="1">
    <location>
        <begin position="27"/>
        <end position="45"/>
    </location>
</feature>
<accession>A0A2T2WH52</accession>
<evidence type="ECO:0000313" key="3">
    <source>
        <dbReference type="Proteomes" id="UP000241848"/>
    </source>
</evidence>
<keyword evidence="1" id="KW-1133">Transmembrane helix</keyword>
<keyword evidence="1" id="KW-0812">Transmembrane</keyword>
<proteinExistence type="predicted"/>
<name>A0A2T2WH52_9FIRM</name>
<keyword evidence="1" id="KW-0472">Membrane</keyword>
<evidence type="ECO:0000256" key="1">
    <source>
        <dbReference type="SAM" id="Phobius"/>
    </source>
</evidence>
<dbReference type="EMBL" id="PXYV01000031">
    <property type="protein sequence ID" value="PSR21572.1"/>
    <property type="molecule type" value="Genomic_DNA"/>
</dbReference>
<reference evidence="2 3" key="1">
    <citation type="journal article" date="2014" name="BMC Genomics">
        <title>Comparison of environmental and isolate Sulfobacillus genomes reveals diverse carbon, sulfur, nitrogen, and hydrogen metabolisms.</title>
        <authorList>
            <person name="Justice N.B."/>
            <person name="Norman A."/>
            <person name="Brown C.T."/>
            <person name="Singh A."/>
            <person name="Thomas B.C."/>
            <person name="Banfield J.F."/>
        </authorList>
    </citation>
    <scope>NUCLEOTIDE SEQUENCE [LARGE SCALE GENOMIC DNA]</scope>
    <source>
        <strain evidence="2">AMDSBA3</strain>
    </source>
</reference>
<gene>
    <name evidence="2" type="ORF">C7B45_10195</name>
</gene>